<dbReference type="SUPFAM" id="SSF55068">
    <property type="entry name" value="Peptide methionine sulfoxide reductase"/>
    <property type="match status" value="1"/>
</dbReference>
<dbReference type="GO" id="GO:0034599">
    <property type="term" value="P:cellular response to oxidative stress"/>
    <property type="evidence" value="ECO:0007669"/>
    <property type="project" value="TreeGrafter"/>
</dbReference>
<dbReference type="PANTHER" id="PTHR42799">
    <property type="entry name" value="MITOCHONDRIAL PEPTIDE METHIONINE SULFOXIDE REDUCTASE"/>
    <property type="match status" value="1"/>
</dbReference>
<dbReference type="NCBIfam" id="TIGR00401">
    <property type="entry name" value="msrA"/>
    <property type="match status" value="1"/>
</dbReference>
<evidence type="ECO:0000256" key="2">
    <source>
        <dbReference type="ARBA" id="ARBA00023268"/>
    </source>
</evidence>
<feature type="domain" description="MsrB" evidence="7">
    <location>
        <begin position="184"/>
        <end position="308"/>
    </location>
</feature>
<keyword evidence="2" id="KW-0511">Multifunctional enzyme</keyword>
<comment type="caution">
    <text evidence="8">The sequence shown here is derived from an EMBL/GenBank/DDBJ whole genome shotgun (WGS) entry which is preliminary data.</text>
</comment>
<dbReference type="AlphaFoldDB" id="A0A4S2F111"/>
<dbReference type="InterPro" id="IPR036509">
    <property type="entry name" value="Met_Sox_Rdtase_MsrA_sf"/>
</dbReference>
<evidence type="ECO:0000256" key="6">
    <source>
        <dbReference type="HAMAP-Rule" id="MF_01401"/>
    </source>
</evidence>
<dbReference type="EC" id="1.8.4.11" evidence="6"/>
<name>A0A4S2F111_9ACTN</name>
<dbReference type="GO" id="GO:0008113">
    <property type="term" value="F:peptide-methionine (S)-S-oxide reductase activity"/>
    <property type="evidence" value="ECO:0007669"/>
    <property type="project" value="UniProtKB-UniRule"/>
</dbReference>
<dbReference type="Gene3D" id="2.170.150.20">
    <property type="entry name" value="Peptide methionine sulfoxide reductase"/>
    <property type="match status" value="1"/>
</dbReference>
<comment type="catalytic activity">
    <reaction evidence="4">
        <text>L-methionyl-[protein] + [thioredoxin]-disulfide + H2O = L-methionyl-(R)-S-oxide-[protein] + [thioredoxin]-dithiol</text>
        <dbReference type="Rhea" id="RHEA:24164"/>
        <dbReference type="Rhea" id="RHEA-COMP:10698"/>
        <dbReference type="Rhea" id="RHEA-COMP:10700"/>
        <dbReference type="Rhea" id="RHEA-COMP:12313"/>
        <dbReference type="Rhea" id="RHEA-COMP:12314"/>
        <dbReference type="ChEBI" id="CHEBI:15377"/>
        <dbReference type="ChEBI" id="CHEBI:16044"/>
        <dbReference type="ChEBI" id="CHEBI:29950"/>
        <dbReference type="ChEBI" id="CHEBI:45764"/>
        <dbReference type="ChEBI" id="CHEBI:50058"/>
        <dbReference type="EC" id="1.8.4.12"/>
    </reaction>
</comment>
<dbReference type="Gene3D" id="3.30.1060.10">
    <property type="entry name" value="Peptide methionine sulphoxide reductase MsrA"/>
    <property type="match status" value="1"/>
</dbReference>
<accession>A0A4S2F111</accession>
<evidence type="ECO:0000259" key="7">
    <source>
        <dbReference type="PROSITE" id="PS51790"/>
    </source>
</evidence>
<dbReference type="Proteomes" id="UP000310263">
    <property type="component" value="Unassembled WGS sequence"/>
</dbReference>
<gene>
    <name evidence="6 8" type="primary">msrA</name>
    <name evidence="8" type="ORF">E5334_03915</name>
</gene>
<dbReference type="Pfam" id="PF01641">
    <property type="entry name" value="SelR"/>
    <property type="match status" value="1"/>
</dbReference>
<dbReference type="GO" id="GO:0033744">
    <property type="term" value="F:L-methionine:thioredoxin-disulfide S-oxidoreductase activity"/>
    <property type="evidence" value="ECO:0007669"/>
    <property type="project" value="RHEA"/>
</dbReference>
<dbReference type="GO" id="GO:0033743">
    <property type="term" value="F:peptide-methionine (R)-S-oxide reductase activity"/>
    <property type="evidence" value="ECO:0007669"/>
    <property type="project" value="UniProtKB-EC"/>
</dbReference>
<comment type="similarity">
    <text evidence="6">Belongs to the MsrA Met sulfoxide reductase family.</text>
</comment>
<dbReference type="InterPro" id="IPR002579">
    <property type="entry name" value="Met_Sox_Rdtase_MsrB_dom"/>
</dbReference>
<dbReference type="HAMAP" id="MF_01401">
    <property type="entry name" value="MsrA"/>
    <property type="match status" value="1"/>
</dbReference>
<dbReference type="NCBIfam" id="TIGR00357">
    <property type="entry name" value="peptide-methionine (R)-S-oxide reductase MsrB"/>
    <property type="match status" value="1"/>
</dbReference>
<evidence type="ECO:0000313" key="8">
    <source>
        <dbReference type="EMBL" id="TGY62569.1"/>
    </source>
</evidence>
<dbReference type="Pfam" id="PF01625">
    <property type="entry name" value="PMSR"/>
    <property type="match status" value="1"/>
</dbReference>
<evidence type="ECO:0000256" key="1">
    <source>
        <dbReference type="ARBA" id="ARBA00023002"/>
    </source>
</evidence>
<dbReference type="OrthoDB" id="9785497at2"/>
<dbReference type="SUPFAM" id="SSF51316">
    <property type="entry name" value="Mss4-like"/>
    <property type="match status" value="1"/>
</dbReference>
<evidence type="ECO:0000313" key="9">
    <source>
        <dbReference type="Proteomes" id="UP000310263"/>
    </source>
</evidence>
<keyword evidence="9" id="KW-1185">Reference proteome</keyword>
<evidence type="ECO:0000256" key="4">
    <source>
        <dbReference type="ARBA" id="ARBA00048488"/>
    </source>
</evidence>
<comment type="catalytic activity">
    <reaction evidence="3 6">
        <text>L-methionyl-[protein] + [thioredoxin]-disulfide + H2O = L-methionyl-(S)-S-oxide-[protein] + [thioredoxin]-dithiol</text>
        <dbReference type="Rhea" id="RHEA:14217"/>
        <dbReference type="Rhea" id="RHEA-COMP:10698"/>
        <dbReference type="Rhea" id="RHEA-COMP:10700"/>
        <dbReference type="Rhea" id="RHEA-COMP:12313"/>
        <dbReference type="Rhea" id="RHEA-COMP:12315"/>
        <dbReference type="ChEBI" id="CHEBI:15377"/>
        <dbReference type="ChEBI" id="CHEBI:16044"/>
        <dbReference type="ChEBI" id="CHEBI:29950"/>
        <dbReference type="ChEBI" id="CHEBI:44120"/>
        <dbReference type="ChEBI" id="CHEBI:50058"/>
        <dbReference type="EC" id="1.8.4.11"/>
    </reaction>
</comment>
<dbReference type="FunFam" id="2.170.150.20:FF:000003">
    <property type="entry name" value="Peptide methionine sulfoxide reductase MsrB"/>
    <property type="match status" value="1"/>
</dbReference>
<dbReference type="PROSITE" id="PS51790">
    <property type="entry name" value="MSRB"/>
    <property type="match status" value="1"/>
</dbReference>
<dbReference type="InterPro" id="IPR050162">
    <property type="entry name" value="MsrA_MetSO_reductase"/>
</dbReference>
<comment type="function">
    <text evidence="6">Has an important function as a repair enzyme for proteins that have been inactivated by oxidation. Catalyzes the reversible oxidation-reduction of methionine sulfoxide in proteins to methionine.</text>
</comment>
<protein>
    <recommendedName>
        <fullName evidence="6">Peptide methionine sulfoxide reductase MsrA</fullName>
        <shortName evidence="6">Protein-methionine-S-oxide reductase</shortName>
        <ecNumber evidence="6">1.8.4.11</ecNumber>
    </recommendedName>
    <alternativeName>
        <fullName evidence="6">Peptide-methionine (S)-S-oxide reductase</fullName>
        <shortName evidence="6">Peptide Met(O) reductase</shortName>
    </alternativeName>
</protein>
<keyword evidence="1 6" id="KW-0560">Oxidoreductase</keyword>
<comment type="catalytic activity">
    <reaction evidence="5 6">
        <text>[thioredoxin]-disulfide + L-methionine + H2O = L-methionine (S)-S-oxide + [thioredoxin]-dithiol</text>
        <dbReference type="Rhea" id="RHEA:19993"/>
        <dbReference type="Rhea" id="RHEA-COMP:10698"/>
        <dbReference type="Rhea" id="RHEA-COMP:10700"/>
        <dbReference type="ChEBI" id="CHEBI:15377"/>
        <dbReference type="ChEBI" id="CHEBI:29950"/>
        <dbReference type="ChEBI" id="CHEBI:50058"/>
        <dbReference type="ChEBI" id="CHEBI:57844"/>
        <dbReference type="ChEBI" id="CHEBI:58772"/>
        <dbReference type="EC" id="1.8.4.11"/>
    </reaction>
</comment>
<proteinExistence type="inferred from homology"/>
<dbReference type="PANTHER" id="PTHR42799:SF2">
    <property type="entry name" value="MITOCHONDRIAL PEPTIDE METHIONINE SULFOXIDE REDUCTASE"/>
    <property type="match status" value="1"/>
</dbReference>
<dbReference type="RefSeq" id="WP_136012299.1">
    <property type="nucleotide sequence ID" value="NZ_SRYE01000002.1"/>
</dbReference>
<evidence type="ECO:0000256" key="5">
    <source>
        <dbReference type="ARBA" id="ARBA00048782"/>
    </source>
</evidence>
<sequence length="323" mass="35824">MKTRNIVLAGGCFWGTEAYMKKLPGVLGTQVGYANSQVENPSYQQVCTGATHAAEAVKVTYDPQVISLPLLLEAYFQTIDPTSFNQQGNDRGTQYRTGIYWTDPQDEAVVTSELLKLWRRIGKPLRVEAQPLINFYPAEDYHQDYLDANPQGYCHVNLSDAEKFVASHAADFVLVAQHYQKPEQAQLEAALDPATYQVTQQAATEPAFSHPYDHLFDEGIYVDAVTGEPLFSSRDKFDSGCGWPAFSRPIAQSALEEQVDTSLRGIPRVEVRSSAGSSHLGHVFDDGPQELGGQRYCINGAALRFVPRDQMEAEGYGYLLSEL</sequence>
<reference evidence="8 9" key="1">
    <citation type="submission" date="2019-04" db="EMBL/GenBank/DDBJ databases">
        <title>Microbes associate with the intestines of laboratory mice.</title>
        <authorList>
            <person name="Navarre W."/>
            <person name="Wong E."/>
            <person name="Huang K."/>
            <person name="Tropini C."/>
            <person name="Ng K."/>
            <person name="Yu B."/>
        </authorList>
    </citation>
    <scope>NUCLEOTIDE SEQUENCE [LARGE SCALE GENOMIC DNA]</scope>
    <source>
        <strain evidence="8 9">NM07_P-09</strain>
    </source>
</reference>
<dbReference type="GO" id="GO:0005737">
    <property type="term" value="C:cytoplasm"/>
    <property type="evidence" value="ECO:0007669"/>
    <property type="project" value="TreeGrafter"/>
</dbReference>
<dbReference type="InterPro" id="IPR011057">
    <property type="entry name" value="Mss4-like_sf"/>
</dbReference>
<feature type="active site" evidence="6">
    <location>
        <position position="12"/>
    </location>
</feature>
<dbReference type="InterPro" id="IPR002569">
    <property type="entry name" value="Met_Sox_Rdtase_MsrA_dom"/>
</dbReference>
<evidence type="ECO:0000256" key="3">
    <source>
        <dbReference type="ARBA" id="ARBA00047806"/>
    </source>
</evidence>
<dbReference type="EMBL" id="SRYE01000002">
    <property type="protein sequence ID" value="TGY62569.1"/>
    <property type="molecule type" value="Genomic_DNA"/>
</dbReference>
<organism evidence="8 9">
    <name type="scientific">Muricaecibacterium torontonense</name>
    <dbReference type="NCBI Taxonomy" id="3032871"/>
    <lineage>
        <taxon>Bacteria</taxon>
        <taxon>Bacillati</taxon>
        <taxon>Actinomycetota</taxon>
        <taxon>Coriobacteriia</taxon>
        <taxon>Coriobacteriales</taxon>
        <taxon>Atopobiaceae</taxon>
        <taxon>Muricaecibacterium</taxon>
    </lineage>
</organism>